<dbReference type="Proteomes" id="UP000182649">
    <property type="component" value="Unassembled WGS sequence"/>
</dbReference>
<proteinExistence type="predicted"/>
<organism evidence="1 2">
    <name type="scientific">Nitrosospira multiformis</name>
    <dbReference type="NCBI Taxonomy" id="1231"/>
    <lineage>
        <taxon>Bacteria</taxon>
        <taxon>Pseudomonadati</taxon>
        <taxon>Pseudomonadota</taxon>
        <taxon>Betaproteobacteria</taxon>
        <taxon>Nitrosomonadales</taxon>
        <taxon>Nitrosomonadaceae</taxon>
        <taxon>Nitrosospira</taxon>
    </lineage>
</organism>
<dbReference type="AlphaFoldDB" id="A0A1I7FZY9"/>
<gene>
    <name evidence="1" type="ORF">SAMN05216417_1034</name>
</gene>
<name>A0A1I7FZY9_9PROT</name>
<evidence type="ECO:0000313" key="2">
    <source>
        <dbReference type="Proteomes" id="UP000182649"/>
    </source>
</evidence>
<reference evidence="2" key="1">
    <citation type="submission" date="2016-10" db="EMBL/GenBank/DDBJ databases">
        <authorList>
            <person name="Varghese N."/>
            <person name="Submissions S."/>
        </authorList>
    </citation>
    <scope>NUCLEOTIDE SEQUENCE [LARGE SCALE GENOMIC DNA]</scope>
    <source>
        <strain evidence="2">Nl14</strain>
    </source>
</reference>
<sequence length="71" mass="8118">MYIQCVTLFINNNFHYFPGSRLSQSRKLHGFLELLKHKANLPDGNGVILHSNVSVNLSIPTGRIRRKRKTA</sequence>
<dbReference type="EMBL" id="FPBZ01000003">
    <property type="protein sequence ID" value="SFU41641.1"/>
    <property type="molecule type" value="Genomic_DNA"/>
</dbReference>
<protein>
    <submittedName>
        <fullName evidence="1">Uncharacterized protein</fullName>
    </submittedName>
</protein>
<evidence type="ECO:0000313" key="1">
    <source>
        <dbReference type="EMBL" id="SFU41641.1"/>
    </source>
</evidence>
<accession>A0A1I7FZY9</accession>